<dbReference type="Proteomes" id="UP001597112">
    <property type="component" value="Unassembled WGS sequence"/>
</dbReference>
<protein>
    <submittedName>
        <fullName evidence="1">Uncharacterized protein</fullName>
    </submittedName>
</protein>
<name>A0ABW3K1X9_9BACT</name>
<evidence type="ECO:0000313" key="2">
    <source>
        <dbReference type="Proteomes" id="UP001597112"/>
    </source>
</evidence>
<dbReference type="EMBL" id="JBHTKA010000002">
    <property type="protein sequence ID" value="MFD0999579.1"/>
    <property type="molecule type" value="Genomic_DNA"/>
</dbReference>
<evidence type="ECO:0000313" key="1">
    <source>
        <dbReference type="EMBL" id="MFD0999579.1"/>
    </source>
</evidence>
<sequence length="83" mass="10052">MNDYERKKIETELKNFTSRNFEKPTACRNLEQIRFYVRELCMKIDELEGNFNYVPQWAYALLAQYNAQQNSIIQLEFRNSYNG</sequence>
<organism evidence="1 2">
    <name type="scientific">Ohtaekwangia kribbensis</name>
    <dbReference type="NCBI Taxonomy" id="688913"/>
    <lineage>
        <taxon>Bacteria</taxon>
        <taxon>Pseudomonadati</taxon>
        <taxon>Bacteroidota</taxon>
        <taxon>Cytophagia</taxon>
        <taxon>Cytophagales</taxon>
        <taxon>Fulvivirgaceae</taxon>
        <taxon>Ohtaekwangia</taxon>
    </lineage>
</organism>
<proteinExistence type="predicted"/>
<gene>
    <name evidence="1" type="ORF">ACFQ21_09690</name>
</gene>
<dbReference type="RefSeq" id="WP_377578373.1">
    <property type="nucleotide sequence ID" value="NZ_JBHTKA010000002.1"/>
</dbReference>
<reference evidence="2" key="1">
    <citation type="journal article" date="2019" name="Int. J. Syst. Evol. Microbiol.">
        <title>The Global Catalogue of Microorganisms (GCM) 10K type strain sequencing project: providing services to taxonomists for standard genome sequencing and annotation.</title>
        <authorList>
            <consortium name="The Broad Institute Genomics Platform"/>
            <consortium name="The Broad Institute Genome Sequencing Center for Infectious Disease"/>
            <person name="Wu L."/>
            <person name="Ma J."/>
        </authorList>
    </citation>
    <scope>NUCLEOTIDE SEQUENCE [LARGE SCALE GENOMIC DNA]</scope>
    <source>
        <strain evidence="2">CCUG 58938</strain>
    </source>
</reference>
<keyword evidence="2" id="KW-1185">Reference proteome</keyword>
<comment type="caution">
    <text evidence="1">The sequence shown here is derived from an EMBL/GenBank/DDBJ whole genome shotgun (WGS) entry which is preliminary data.</text>
</comment>
<accession>A0ABW3K1X9</accession>